<feature type="region of interest" description="Disordered" evidence="1">
    <location>
        <begin position="1"/>
        <end position="40"/>
    </location>
</feature>
<evidence type="ECO:0000256" key="1">
    <source>
        <dbReference type="SAM" id="MobiDB-lite"/>
    </source>
</evidence>
<protein>
    <submittedName>
        <fullName evidence="2">Uncharacterized protein</fullName>
    </submittedName>
</protein>
<dbReference type="AlphaFoldDB" id="A0A9X0AJ45"/>
<evidence type="ECO:0000313" key="2">
    <source>
        <dbReference type="EMBL" id="KAJ8061903.1"/>
    </source>
</evidence>
<gene>
    <name evidence="2" type="ORF">OCU04_009692</name>
</gene>
<accession>A0A9X0AJ45</accession>
<keyword evidence="3" id="KW-1185">Reference proteome</keyword>
<organism evidence="2 3">
    <name type="scientific">Sclerotinia nivalis</name>
    <dbReference type="NCBI Taxonomy" id="352851"/>
    <lineage>
        <taxon>Eukaryota</taxon>
        <taxon>Fungi</taxon>
        <taxon>Dikarya</taxon>
        <taxon>Ascomycota</taxon>
        <taxon>Pezizomycotina</taxon>
        <taxon>Leotiomycetes</taxon>
        <taxon>Helotiales</taxon>
        <taxon>Sclerotiniaceae</taxon>
        <taxon>Sclerotinia</taxon>
    </lineage>
</organism>
<feature type="compositionally biased region" description="Low complexity" evidence="1">
    <location>
        <begin position="1"/>
        <end position="14"/>
    </location>
</feature>
<feature type="region of interest" description="Disordered" evidence="1">
    <location>
        <begin position="767"/>
        <end position="788"/>
    </location>
</feature>
<evidence type="ECO:0000313" key="3">
    <source>
        <dbReference type="Proteomes" id="UP001152300"/>
    </source>
</evidence>
<comment type="caution">
    <text evidence="2">The sequence shown here is derived from an EMBL/GenBank/DDBJ whole genome shotgun (WGS) entry which is preliminary data.</text>
</comment>
<sequence length="788" mass="89758">MANRRSARSSSSANPTADTAFKKKYGPYPGRPNDRHSGLSPILPFISAGGVARADRNTLRREQKQRSSYYNFTAKELLDLDANITSTRSLKPSDLNVPIQPCFKRSHWRKVRRNHEPHSLGTLGSGRWTASNDVVWEIMQPTLQLASLLLENIQSDFFDSLLHGPRSPIDPNRFPDNPPEWVPLSSLHLLRSFRSRGLDPQDPALEKSRKDLLLELSRITTFKFKEASDTLSYNGRTNTTIEEDANGNRFLRIQIILNHRNYEPLLRPNATASERLGYQWRTAITITHECAHAMANIAEYYQRTQDNSLATWVSNSTPEVYFENHSIQECGFLMEQFGLGGVTRGEKNPRGSLFPTIAFFWTEWPSGYWVNYVSNVILKTPILSTRYHFYPIPVKHFEDVHQMDFWNHTVKTFGPLMLGLRSLNIRTQVTQLPSSPAESLLDIDTGQSEGSKWRSAHATLKSKQNMSADERRACQAGDQLIERAKLNERFFISSSKQNEQLDCILDYNESLKEKLQAIATAAYAAATTMRQQSIQIDPAEAVEASMQIQYEMLLNAAKVHCDAVDSYFALASIGKVAIETKANLLMFNQGFRGFAREIATSWTDELITDYEYIDEILEFRRQMLYSPDDKNSKKFTVEYKEFGELDDIMNAYSKLDTEPEQSKSNIFKMTKEFDTRWGSSRYGRLCAKIMSLATNIATGEATEPLDTTKEIDKLIQALISLLNGEDDKPCDSWKKTLDNMIERMRGIVADLRKKYLLSLAVDDTEMEGYDPMAEDDIPTDSEMDDIPA</sequence>
<reference evidence="2" key="1">
    <citation type="submission" date="2022-11" db="EMBL/GenBank/DDBJ databases">
        <title>Genome Resource of Sclerotinia nivalis Strain SnTB1, a Plant Pathogen Isolated from American Ginseng.</title>
        <authorList>
            <person name="Fan S."/>
        </authorList>
    </citation>
    <scope>NUCLEOTIDE SEQUENCE</scope>
    <source>
        <strain evidence="2">SnTB1</strain>
    </source>
</reference>
<dbReference type="Proteomes" id="UP001152300">
    <property type="component" value="Unassembled WGS sequence"/>
</dbReference>
<name>A0A9X0AJ45_9HELO</name>
<dbReference type="OrthoDB" id="10254945at2759"/>
<proteinExistence type="predicted"/>
<dbReference type="EMBL" id="JAPEIS010000011">
    <property type="protein sequence ID" value="KAJ8061903.1"/>
    <property type="molecule type" value="Genomic_DNA"/>
</dbReference>